<dbReference type="Gene3D" id="3.30.70.1290">
    <property type="entry name" value="Transposase IS200-like"/>
    <property type="match status" value="1"/>
</dbReference>
<dbReference type="KEGG" id="smon:AWR27_16725"/>
<name>A0A1P9WZK8_9BACT</name>
<organism evidence="2 3">
    <name type="scientific">Spirosoma montaniterrae</name>
    <dbReference type="NCBI Taxonomy" id="1178516"/>
    <lineage>
        <taxon>Bacteria</taxon>
        <taxon>Pseudomonadati</taxon>
        <taxon>Bacteroidota</taxon>
        <taxon>Cytophagia</taxon>
        <taxon>Cytophagales</taxon>
        <taxon>Cytophagaceae</taxon>
        <taxon>Spirosoma</taxon>
    </lineage>
</organism>
<accession>A0A1P9WZK8</accession>
<evidence type="ECO:0000313" key="3">
    <source>
        <dbReference type="Proteomes" id="UP000187941"/>
    </source>
</evidence>
<dbReference type="STRING" id="1178516.AWR27_16725"/>
<dbReference type="InterPro" id="IPR036515">
    <property type="entry name" value="Transposase_17_sf"/>
</dbReference>
<feature type="domain" description="Transposase IS200-like" evidence="1">
    <location>
        <begin position="66"/>
        <end position="172"/>
    </location>
</feature>
<proteinExistence type="predicted"/>
<reference evidence="2 3" key="1">
    <citation type="submission" date="2016-01" db="EMBL/GenBank/DDBJ databases">
        <authorList>
            <person name="Oliw E.H."/>
        </authorList>
    </citation>
    <scope>NUCLEOTIDE SEQUENCE [LARGE SCALE GENOMIC DNA]</scope>
    <source>
        <strain evidence="2 3">DY10</strain>
    </source>
</reference>
<dbReference type="SMART" id="SM01321">
    <property type="entry name" value="Y1_Tnp"/>
    <property type="match status" value="1"/>
</dbReference>
<dbReference type="NCBIfam" id="NF047646">
    <property type="entry name" value="REP_Tyr_transpos"/>
    <property type="match status" value="1"/>
</dbReference>
<dbReference type="GO" id="GO:0043565">
    <property type="term" value="F:sequence-specific DNA binding"/>
    <property type="evidence" value="ECO:0007669"/>
    <property type="project" value="TreeGrafter"/>
</dbReference>
<dbReference type="Pfam" id="PF01797">
    <property type="entry name" value="Y1_Tnp"/>
    <property type="match status" value="1"/>
</dbReference>
<keyword evidence="3" id="KW-1185">Reference proteome</keyword>
<dbReference type="Proteomes" id="UP000187941">
    <property type="component" value="Chromosome"/>
</dbReference>
<protein>
    <recommendedName>
        <fullName evidence="1">Transposase IS200-like domain-containing protein</fullName>
    </recommendedName>
</protein>
<dbReference type="EMBL" id="CP014263">
    <property type="protein sequence ID" value="AQG80816.1"/>
    <property type="molecule type" value="Genomic_DNA"/>
</dbReference>
<evidence type="ECO:0000259" key="1">
    <source>
        <dbReference type="SMART" id="SM01321"/>
    </source>
</evidence>
<dbReference type="PANTHER" id="PTHR36966:SF1">
    <property type="entry name" value="REP-ASSOCIATED TYROSINE TRANSPOSASE"/>
    <property type="match status" value="1"/>
</dbReference>
<dbReference type="GO" id="GO:0006313">
    <property type="term" value="P:DNA transposition"/>
    <property type="evidence" value="ECO:0007669"/>
    <property type="project" value="InterPro"/>
</dbReference>
<sequence>MPPGETLFITYRLFNTLPYTVLQGLKHEHASFLKIQQLKSPDLNEKELQSTWEGRYFQRVDAFIDQNSESKQWLSETAVAQIVEESIRYRNGKHFALHAYCVMPNHVHLLVTNEQTDMPFHRVLGSMKANSAKAINLHLNRVGQPVWATESYDHVVRNGKSFERIISYIIHNPVKAGLVMKWQDWPHTHCQYDWS</sequence>
<dbReference type="InterPro" id="IPR052715">
    <property type="entry name" value="RAYT_transposase"/>
</dbReference>
<evidence type="ECO:0000313" key="2">
    <source>
        <dbReference type="EMBL" id="AQG80816.1"/>
    </source>
</evidence>
<dbReference type="OrthoDB" id="9794403at2"/>
<gene>
    <name evidence="2" type="ORF">AWR27_16725</name>
</gene>
<dbReference type="AlphaFoldDB" id="A0A1P9WZK8"/>
<dbReference type="PANTHER" id="PTHR36966">
    <property type="entry name" value="REP-ASSOCIATED TYROSINE TRANSPOSASE"/>
    <property type="match status" value="1"/>
</dbReference>
<dbReference type="SUPFAM" id="SSF143422">
    <property type="entry name" value="Transposase IS200-like"/>
    <property type="match status" value="1"/>
</dbReference>
<dbReference type="InterPro" id="IPR002686">
    <property type="entry name" value="Transposase_17"/>
</dbReference>
<dbReference type="RefSeq" id="WP_077132252.1">
    <property type="nucleotide sequence ID" value="NZ_CP014263.1"/>
</dbReference>
<dbReference type="GO" id="GO:0004803">
    <property type="term" value="F:transposase activity"/>
    <property type="evidence" value="ECO:0007669"/>
    <property type="project" value="InterPro"/>
</dbReference>